<feature type="region of interest" description="Disordered" evidence="3">
    <location>
        <begin position="151"/>
        <end position="184"/>
    </location>
</feature>
<comment type="subcellular location">
    <subcellularLocation>
        <location evidence="1">Nucleus</location>
    </subcellularLocation>
</comment>
<evidence type="ECO:0000256" key="2">
    <source>
        <dbReference type="ARBA" id="ARBA00023242"/>
    </source>
</evidence>
<evidence type="ECO:0000313" key="4">
    <source>
        <dbReference type="EMBL" id="KAG2445809.1"/>
    </source>
</evidence>
<feature type="region of interest" description="Disordered" evidence="3">
    <location>
        <begin position="598"/>
        <end position="621"/>
    </location>
</feature>
<protein>
    <recommendedName>
        <fullName evidence="6">Beta-Casp domain-containing protein</fullName>
    </recommendedName>
</protein>
<keyword evidence="2" id="KW-0539">Nucleus</keyword>
<dbReference type="EMBL" id="JAEHOC010000001">
    <property type="protein sequence ID" value="KAG2445809.1"/>
    <property type="molecule type" value="Genomic_DNA"/>
</dbReference>
<gene>
    <name evidence="4" type="ORF">HXX76_000413</name>
</gene>
<reference evidence="4" key="1">
    <citation type="journal article" date="2020" name="bioRxiv">
        <title>Comparative genomics of Chlamydomonas.</title>
        <authorList>
            <person name="Craig R.J."/>
            <person name="Hasan A.R."/>
            <person name="Ness R.W."/>
            <person name="Keightley P.D."/>
        </authorList>
    </citation>
    <scope>NUCLEOTIDE SEQUENCE</scope>
    <source>
        <strain evidence="4">SAG 7.73</strain>
    </source>
</reference>
<dbReference type="GO" id="GO:0034472">
    <property type="term" value="P:snRNA 3'-end processing"/>
    <property type="evidence" value="ECO:0007669"/>
    <property type="project" value="TreeGrafter"/>
</dbReference>
<dbReference type="Gene3D" id="3.40.50.10890">
    <property type="match status" value="1"/>
</dbReference>
<sequence length="843" mass="85887">MKLICAGVGGSRCLVLRFRKANILLDCAVPLDSALYAVAGAGADAGTETAPGEAGLHRQSAAGDPAGDNGLLDLTPFLSLLHTLELHAALISSAEALLALPHLLSQPFEPPPEQQKLEQAAIDAAEQLVAERWAAAAAINASRNGVYATGSTKMPTKAAPDAAQAGEGGDHAPTGGLETDRAGPGGLPSAADLGLWDLPDRQAGLLAGSCWRRRPSLAAVRYVLDRVRPVRYGQVVPLDDYELTAAPYPCGSGFGHAAWQIMDGAERCRTVLYLPNAAPSHAFAPQLPLALLRQPDALLLGPHMLAAAAPAAAPPPPAPAPPPARPGLAGIKEAVLGAVTSGGVAVLPVHATGDTAWELLEALAASLASADLADSVPLMYTGPRARTSLALASVSLEALGPDRQAAVYRPAHPFAFDALLRSGRLVVGSSLADPEVRRRLWPAEQQPGQAVQQRPRPAVVLVSANSLLHPGGDGRELLLRLGPDPHSVLILPHAAAPAALRGIRRIYTQAAAAASASQRSQDRAAHAAALEPPGPQQSQPPPLQPLRMRLLHLPLHGAGASSGPSPGGLLDLLQLLQPRHLLLSSRDHALLQQAALLRQQQQQQQPPGGSAAAPPQPQAQPPAIQLARESVVPYGWLCQVAVSLPRNVHGALVSPDLLARLQWLGAGPGLQVARLNCVLVFRGGAWHADPVPGSATSADSVAAAVATAAGGAVAADQLLLLAAPAPPSPQAAARGSGAGAGGAGAGASGGAAAAATVKAEAGGGAAQAALWTASPELGPLLAALSERGVTHVGVEVDAKVTRLAVNGTDAVLELRPGGAHIHTACPVLRQVLTDCLMRQLTAI</sequence>
<keyword evidence="5" id="KW-1185">Reference proteome</keyword>
<dbReference type="PANTHER" id="PTHR46094:SF1">
    <property type="entry name" value="INTEGRATOR COMPLEX SUBUNIT 9"/>
    <property type="match status" value="1"/>
</dbReference>
<organism evidence="4 5">
    <name type="scientific">Chlamydomonas incerta</name>
    <dbReference type="NCBI Taxonomy" id="51695"/>
    <lineage>
        <taxon>Eukaryota</taxon>
        <taxon>Viridiplantae</taxon>
        <taxon>Chlorophyta</taxon>
        <taxon>core chlorophytes</taxon>
        <taxon>Chlorophyceae</taxon>
        <taxon>CS clade</taxon>
        <taxon>Chlamydomonadales</taxon>
        <taxon>Chlamydomonadaceae</taxon>
        <taxon>Chlamydomonas</taxon>
    </lineage>
</organism>
<evidence type="ECO:0000256" key="1">
    <source>
        <dbReference type="ARBA" id="ARBA00004123"/>
    </source>
</evidence>
<name>A0A836B2Z9_CHLIN</name>
<proteinExistence type="predicted"/>
<evidence type="ECO:0000313" key="5">
    <source>
        <dbReference type="Proteomes" id="UP000650467"/>
    </source>
</evidence>
<dbReference type="AlphaFoldDB" id="A0A836B2Z9"/>
<dbReference type="InterPro" id="IPR027074">
    <property type="entry name" value="Integrator_9su"/>
</dbReference>
<dbReference type="SUPFAM" id="SSF56281">
    <property type="entry name" value="Metallo-hydrolase/oxidoreductase"/>
    <property type="match status" value="1"/>
</dbReference>
<comment type="caution">
    <text evidence="4">The sequence shown here is derived from an EMBL/GenBank/DDBJ whole genome shotgun (WGS) entry which is preliminary data.</text>
</comment>
<dbReference type="GO" id="GO:0032039">
    <property type="term" value="C:integrator complex"/>
    <property type="evidence" value="ECO:0007669"/>
    <property type="project" value="InterPro"/>
</dbReference>
<dbReference type="Proteomes" id="UP000650467">
    <property type="component" value="Unassembled WGS sequence"/>
</dbReference>
<feature type="compositionally biased region" description="Low complexity" evidence="3">
    <location>
        <begin position="598"/>
        <end position="613"/>
    </location>
</feature>
<feature type="compositionally biased region" description="Pro residues" evidence="3">
    <location>
        <begin position="532"/>
        <end position="544"/>
    </location>
</feature>
<evidence type="ECO:0000256" key="3">
    <source>
        <dbReference type="SAM" id="MobiDB-lite"/>
    </source>
</evidence>
<dbReference type="PANTHER" id="PTHR46094">
    <property type="entry name" value="INTEGRATOR COMPLEX SUBUNIT 9"/>
    <property type="match status" value="1"/>
</dbReference>
<dbReference type="OrthoDB" id="548178at2759"/>
<feature type="region of interest" description="Disordered" evidence="3">
    <location>
        <begin position="517"/>
        <end position="544"/>
    </location>
</feature>
<accession>A0A836B2Z9</accession>
<dbReference type="InterPro" id="IPR036866">
    <property type="entry name" value="RibonucZ/Hydroxyglut_hydro"/>
</dbReference>
<evidence type="ECO:0008006" key="6">
    <source>
        <dbReference type="Google" id="ProtNLM"/>
    </source>
</evidence>